<dbReference type="GO" id="GO:0005886">
    <property type="term" value="C:plasma membrane"/>
    <property type="evidence" value="ECO:0007669"/>
    <property type="project" value="TreeGrafter"/>
</dbReference>
<keyword evidence="3 7" id="KW-0812">Transmembrane</keyword>
<comment type="subcellular location">
    <subcellularLocation>
        <location evidence="1 7">Membrane</location>
        <topology evidence="1 7">Multi-pass membrane protein</topology>
    </subcellularLocation>
</comment>
<dbReference type="PRINTS" id="PR00259">
    <property type="entry name" value="TMFOUR"/>
</dbReference>
<dbReference type="PANTHER" id="PTHR19282:SF551">
    <property type="entry name" value="RE08073P-RELATED"/>
    <property type="match status" value="1"/>
</dbReference>
<gene>
    <name evidence="8" type="primary">ORF212877</name>
</gene>
<name>A0A0B7BUQ1_9EUPU</name>
<feature type="disulfide bond" evidence="6">
    <location>
        <begin position="150"/>
        <end position="169"/>
    </location>
</feature>
<feature type="transmembrane region" description="Helical" evidence="7">
    <location>
        <begin position="53"/>
        <end position="74"/>
    </location>
</feature>
<dbReference type="PANTHER" id="PTHR19282">
    <property type="entry name" value="TETRASPANIN"/>
    <property type="match status" value="1"/>
</dbReference>
<dbReference type="PROSITE" id="PS00421">
    <property type="entry name" value="TM4_1"/>
    <property type="match status" value="1"/>
</dbReference>
<evidence type="ECO:0000256" key="4">
    <source>
        <dbReference type="ARBA" id="ARBA00022989"/>
    </source>
</evidence>
<comment type="similarity">
    <text evidence="2 7">Belongs to the tetraspanin (TM4SF) family.</text>
</comment>
<feature type="transmembrane region" description="Helical" evidence="7">
    <location>
        <begin position="86"/>
        <end position="110"/>
    </location>
</feature>
<evidence type="ECO:0000256" key="5">
    <source>
        <dbReference type="ARBA" id="ARBA00023136"/>
    </source>
</evidence>
<keyword evidence="6" id="KW-1015">Disulfide bond</keyword>
<dbReference type="InterPro" id="IPR008952">
    <property type="entry name" value="Tetraspanin_EC2_sf"/>
</dbReference>
<dbReference type="SUPFAM" id="SSF48652">
    <property type="entry name" value="Tetraspanin"/>
    <property type="match status" value="1"/>
</dbReference>
<dbReference type="PIRSF" id="PIRSF002419">
    <property type="entry name" value="Tetraspanin"/>
    <property type="match status" value="1"/>
</dbReference>
<dbReference type="Gene3D" id="1.10.1450.10">
    <property type="entry name" value="Tetraspanin"/>
    <property type="match status" value="1"/>
</dbReference>
<protein>
    <recommendedName>
        <fullName evidence="7">Tetraspanin</fullName>
    </recommendedName>
</protein>
<evidence type="ECO:0000256" key="2">
    <source>
        <dbReference type="ARBA" id="ARBA00006840"/>
    </source>
</evidence>
<reference evidence="8" key="1">
    <citation type="submission" date="2014-12" db="EMBL/GenBank/DDBJ databases">
        <title>Insight into the proteome of Arion vulgaris.</title>
        <authorList>
            <person name="Aradska J."/>
            <person name="Bulat T."/>
            <person name="Smidak R."/>
            <person name="Sarate P."/>
            <person name="Gangsoo J."/>
            <person name="Sialana F."/>
            <person name="Bilban M."/>
            <person name="Lubec G."/>
        </authorList>
    </citation>
    <scope>NUCLEOTIDE SEQUENCE</scope>
    <source>
        <tissue evidence="8">Skin</tissue>
    </source>
</reference>
<dbReference type="InterPro" id="IPR000301">
    <property type="entry name" value="Tetraspanin_animals"/>
</dbReference>
<proteinExistence type="inferred from homology"/>
<feature type="transmembrane region" description="Helical" evidence="7">
    <location>
        <begin position="190"/>
        <end position="218"/>
    </location>
</feature>
<accession>A0A0B7BUQ1</accession>
<keyword evidence="5 7" id="KW-0472">Membrane</keyword>
<dbReference type="AlphaFoldDB" id="A0A0B7BUQ1"/>
<evidence type="ECO:0000313" key="8">
    <source>
        <dbReference type="EMBL" id="CEK96647.1"/>
    </source>
</evidence>
<feature type="transmembrane region" description="Helical" evidence="7">
    <location>
        <begin position="12"/>
        <end position="33"/>
    </location>
</feature>
<dbReference type="EMBL" id="HACG01049782">
    <property type="protein sequence ID" value="CEK96647.1"/>
    <property type="molecule type" value="Transcribed_RNA"/>
</dbReference>
<keyword evidence="4 7" id="KW-1133">Transmembrane helix</keyword>
<evidence type="ECO:0000256" key="1">
    <source>
        <dbReference type="ARBA" id="ARBA00004141"/>
    </source>
</evidence>
<sequence length="223" mass="24953">MALGSCYTCIKYLMFAFNFIYWLSGCAILGVGIWLRVDESAAEFMSKTSKIDIIYTLAYVLMVIGFLIMLIGFLGCCGAVRESQCLLATFFIFLFIIFAILLGFGIWAAVAKDSFKDYTKDMLKDGVNKYYMDKKQAAFIDSVQNFFSCCGHTQGNMDYEFVGSVPQSCHRDSYNKPCSSAFYSWIESKLVIIAGIAIGFAIKMLLGMIFSMLLCCAIRDQVA</sequence>
<evidence type="ECO:0000256" key="3">
    <source>
        <dbReference type="ARBA" id="ARBA00022692"/>
    </source>
</evidence>
<dbReference type="InterPro" id="IPR018503">
    <property type="entry name" value="Tetraspanin_CS"/>
</dbReference>
<dbReference type="InterPro" id="IPR018499">
    <property type="entry name" value="Tetraspanin/Peripherin"/>
</dbReference>
<organism evidence="8">
    <name type="scientific">Arion vulgaris</name>
    <dbReference type="NCBI Taxonomy" id="1028688"/>
    <lineage>
        <taxon>Eukaryota</taxon>
        <taxon>Metazoa</taxon>
        <taxon>Spiralia</taxon>
        <taxon>Lophotrochozoa</taxon>
        <taxon>Mollusca</taxon>
        <taxon>Gastropoda</taxon>
        <taxon>Heterobranchia</taxon>
        <taxon>Euthyneura</taxon>
        <taxon>Panpulmonata</taxon>
        <taxon>Eupulmonata</taxon>
        <taxon>Stylommatophora</taxon>
        <taxon>Helicina</taxon>
        <taxon>Arionoidea</taxon>
        <taxon>Arionidae</taxon>
        <taxon>Arion</taxon>
    </lineage>
</organism>
<dbReference type="Pfam" id="PF00335">
    <property type="entry name" value="Tetraspanin"/>
    <property type="match status" value="1"/>
</dbReference>
<evidence type="ECO:0000256" key="6">
    <source>
        <dbReference type="PIRSR" id="PIRSR002419-1"/>
    </source>
</evidence>
<evidence type="ECO:0000256" key="7">
    <source>
        <dbReference type="RuleBase" id="RU361218"/>
    </source>
</evidence>